<feature type="region of interest" description="Disordered" evidence="1">
    <location>
        <begin position="1"/>
        <end position="70"/>
    </location>
</feature>
<dbReference type="Proteomes" id="UP000324222">
    <property type="component" value="Unassembled WGS sequence"/>
</dbReference>
<evidence type="ECO:0000256" key="1">
    <source>
        <dbReference type="SAM" id="MobiDB-lite"/>
    </source>
</evidence>
<comment type="caution">
    <text evidence="2">The sequence shown here is derived from an EMBL/GenBank/DDBJ whole genome shotgun (WGS) entry which is preliminary data.</text>
</comment>
<proteinExistence type="predicted"/>
<gene>
    <name evidence="2" type="ORF">E2C01_050189</name>
</gene>
<evidence type="ECO:0000313" key="3">
    <source>
        <dbReference type="Proteomes" id="UP000324222"/>
    </source>
</evidence>
<evidence type="ECO:0000313" key="2">
    <source>
        <dbReference type="EMBL" id="MPC56236.1"/>
    </source>
</evidence>
<dbReference type="AlphaFoldDB" id="A0A5B7GF80"/>
<name>A0A5B7GF80_PORTR</name>
<feature type="compositionally biased region" description="Polar residues" evidence="1">
    <location>
        <begin position="35"/>
        <end position="50"/>
    </location>
</feature>
<sequence>MINDKRGKPRNQTEEVEGEQEEKEEEEEEEEEEASNPQPDLSHQSSGPQRSNEEPRNFFNWSEVKSFVIT</sequence>
<organism evidence="2 3">
    <name type="scientific">Portunus trituberculatus</name>
    <name type="common">Swimming crab</name>
    <name type="synonym">Neptunus trituberculatus</name>
    <dbReference type="NCBI Taxonomy" id="210409"/>
    <lineage>
        <taxon>Eukaryota</taxon>
        <taxon>Metazoa</taxon>
        <taxon>Ecdysozoa</taxon>
        <taxon>Arthropoda</taxon>
        <taxon>Crustacea</taxon>
        <taxon>Multicrustacea</taxon>
        <taxon>Malacostraca</taxon>
        <taxon>Eumalacostraca</taxon>
        <taxon>Eucarida</taxon>
        <taxon>Decapoda</taxon>
        <taxon>Pleocyemata</taxon>
        <taxon>Brachyura</taxon>
        <taxon>Eubrachyura</taxon>
        <taxon>Portunoidea</taxon>
        <taxon>Portunidae</taxon>
        <taxon>Portuninae</taxon>
        <taxon>Portunus</taxon>
    </lineage>
</organism>
<reference evidence="2 3" key="1">
    <citation type="submission" date="2019-05" db="EMBL/GenBank/DDBJ databases">
        <title>Another draft genome of Portunus trituberculatus and its Hox gene families provides insights of decapod evolution.</title>
        <authorList>
            <person name="Jeong J.-H."/>
            <person name="Song I."/>
            <person name="Kim S."/>
            <person name="Choi T."/>
            <person name="Kim D."/>
            <person name="Ryu S."/>
            <person name="Kim W."/>
        </authorList>
    </citation>
    <scope>NUCLEOTIDE SEQUENCE [LARGE SCALE GENOMIC DNA]</scope>
    <source>
        <tissue evidence="2">Muscle</tissue>
    </source>
</reference>
<keyword evidence="3" id="KW-1185">Reference proteome</keyword>
<accession>A0A5B7GF80</accession>
<protein>
    <submittedName>
        <fullName evidence="2">Uncharacterized protein</fullName>
    </submittedName>
</protein>
<feature type="compositionally biased region" description="Acidic residues" evidence="1">
    <location>
        <begin position="14"/>
        <end position="34"/>
    </location>
</feature>
<dbReference type="EMBL" id="VSRR010013794">
    <property type="protein sequence ID" value="MPC56236.1"/>
    <property type="molecule type" value="Genomic_DNA"/>
</dbReference>